<evidence type="ECO:0000313" key="3">
    <source>
        <dbReference type="Proteomes" id="UP000278807"/>
    </source>
</evidence>
<keyword evidence="1" id="KW-1133">Transmembrane helix</keyword>
<dbReference type="Gene3D" id="1.20.1070.10">
    <property type="entry name" value="Rhodopsin 7-helix transmembrane proteins"/>
    <property type="match status" value="1"/>
</dbReference>
<evidence type="ECO:0000313" key="4">
    <source>
        <dbReference type="WBParaSite" id="HNAJ_0000055601-mRNA-1"/>
    </source>
</evidence>
<feature type="transmembrane region" description="Helical" evidence="1">
    <location>
        <begin position="12"/>
        <end position="31"/>
    </location>
</feature>
<keyword evidence="3" id="KW-1185">Reference proteome</keyword>
<evidence type="ECO:0000313" key="2">
    <source>
        <dbReference type="EMBL" id="VDN96416.1"/>
    </source>
</evidence>
<organism evidence="4">
    <name type="scientific">Rodentolepis nana</name>
    <name type="common">Dwarf tapeworm</name>
    <name type="synonym">Hymenolepis nana</name>
    <dbReference type="NCBI Taxonomy" id="102285"/>
    <lineage>
        <taxon>Eukaryota</taxon>
        <taxon>Metazoa</taxon>
        <taxon>Spiralia</taxon>
        <taxon>Lophotrochozoa</taxon>
        <taxon>Platyhelminthes</taxon>
        <taxon>Cestoda</taxon>
        <taxon>Eucestoda</taxon>
        <taxon>Cyclophyllidea</taxon>
        <taxon>Hymenolepididae</taxon>
        <taxon>Rodentolepis</taxon>
    </lineage>
</organism>
<dbReference type="Proteomes" id="UP000278807">
    <property type="component" value="Unassembled WGS sequence"/>
</dbReference>
<evidence type="ECO:0000256" key="1">
    <source>
        <dbReference type="SAM" id="Phobius"/>
    </source>
</evidence>
<feature type="transmembrane region" description="Helical" evidence="1">
    <location>
        <begin position="43"/>
        <end position="65"/>
    </location>
</feature>
<protein>
    <submittedName>
        <fullName evidence="4">G_PROTEIN_RECEP_F1_2 domain-containing protein</fullName>
    </submittedName>
</protein>
<dbReference type="OrthoDB" id="9990906at2759"/>
<dbReference type="WBParaSite" id="HNAJ_0000055601-mRNA-1">
    <property type="protein sequence ID" value="HNAJ_0000055601-mRNA-1"/>
    <property type="gene ID" value="HNAJ_0000055601"/>
</dbReference>
<keyword evidence="1" id="KW-0812">Transmembrane</keyword>
<dbReference type="EMBL" id="UZAE01000161">
    <property type="protein sequence ID" value="VDN96416.1"/>
    <property type="molecule type" value="Genomic_DNA"/>
</dbReference>
<keyword evidence="1" id="KW-0472">Membrane</keyword>
<reference evidence="4" key="1">
    <citation type="submission" date="2017-02" db="UniProtKB">
        <authorList>
            <consortium name="WormBaseParasite"/>
        </authorList>
    </citation>
    <scope>IDENTIFICATION</scope>
</reference>
<reference evidence="2 3" key="2">
    <citation type="submission" date="2018-11" db="EMBL/GenBank/DDBJ databases">
        <authorList>
            <consortium name="Pathogen Informatics"/>
        </authorList>
    </citation>
    <scope>NUCLEOTIDE SEQUENCE [LARGE SCALE GENOMIC DNA]</scope>
</reference>
<proteinExistence type="predicted"/>
<dbReference type="AlphaFoldDB" id="A0A0R3T127"/>
<accession>A0A0R3T127</accession>
<sequence>MACQFLEFAESWSSFVAAYIILAFGMDRILSISFPHRFQKDRYIKATLLLYLGIMLAGALLNAPITARFQLMYEERDTMNIWLGDSDKNLGKMR</sequence>
<dbReference type="SUPFAM" id="SSF81321">
    <property type="entry name" value="Family A G protein-coupled receptor-like"/>
    <property type="match status" value="1"/>
</dbReference>
<gene>
    <name evidence="2" type="ORF">HNAJ_LOCUS557</name>
</gene>
<name>A0A0R3T127_RODNA</name>